<dbReference type="RefSeq" id="WP_253618909.1">
    <property type="nucleotide sequence ID" value="NZ_JAMZDE010000006.1"/>
</dbReference>
<accession>A0A9X2JUS3</accession>
<dbReference type="Gene3D" id="1.20.120.450">
    <property type="entry name" value="dinb family like domain"/>
    <property type="match status" value="1"/>
</dbReference>
<sequence length="179" mass="20844">MRKTHNKPFSSVPQSKEELELAINSIFDKLMADYLTIPVELTRERNVEGNIKGTQVSVCDTVAYLIGWGKLVLKWHRLKAQGLPVEFPEAGFKWNQLGLLAEHFHEQYADWKYEALLKELESTVNELLSLISSLSNYALYETTWYDKWTLGRMIQFNTSSPMKNMRSKVRRFKKNKGLL</sequence>
<dbReference type="InterPro" id="IPR034660">
    <property type="entry name" value="DinB/YfiT-like"/>
</dbReference>
<dbReference type="InterPro" id="IPR012550">
    <property type="entry name" value="DUF1706"/>
</dbReference>
<keyword evidence="2" id="KW-1185">Reference proteome</keyword>
<dbReference type="PIRSF" id="PIRSF031551">
    <property type="entry name" value="DUF1706"/>
    <property type="match status" value="1"/>
</dbReference>
<dbReference type="PANTHER" id="PTHR40658">
    <property type="match status" value="1"/>
</dbReference>
<proteinExistence type="predicted"/>
<name>A0A9X2JUS3_9GAMM</name>
<comment type="caution">
    <text evidence="1">The sequence shown here is derived from an EMBL/GenBank/DDBJ whole genome shotgun (WGS) entry which is preliminary data.</text>
</comment>
<dbReference type="EMBL" id="JAMZDE010000006">
    <property type="protein sequence ID" value="MCP1339256.1"/>
    <property type="molecule type" value="Genomic_DNA"/>
</dbReference>
<gene>
    <name evidence="1" type="ORF">NJR55_06575</name>
</gene>
<dbReference type="PANTHER" id="PTHR40658:SF3">
    <property type="entry name" value="CLBS_DFSB FAMILY FOUR-HELIX BUNDLE PROTEIN"/>
    <property type="match status" value="1"/>
</dbReference>
<protein>
    <submittedName>
        <fullName evidence="1">ClbS/DfsB family four-helix bundle protein</fullName>
    </submittedName>
</protein>
<evidence type="ECO:0000313" key="2">
    <source>
        <dbReference type="Proteomes" id="UP001139474"/>
    </source>
</evidence>
<reference evidence="1" key="1">
    <citation type="submission" date="2022-06" db="EMBL/GenBank/DDBJ databases">
        <title>Idiomarina rhizosphaerae M1R2S28.</title>
        <authorList>
            <person name="Sun J.-Q."/>
            <person name="Li L.-F."/>
        </authorList>
    </citation>
    <scope>NUCLEOTIDE SEQUENCE</scope>
    <source>
        <strain evidence="1">M1R2S28</strain>
    </source>
</reference>
<evidence type="ECO:0000313" key="1">
    <source>
        <dbReference type="EMBL" id="MCP1339256.1"/>
    </source>
</evidence>
<dbReference type="Pfam" id="PF08020">
    <property type="entry name" value="DUF1706"/>
    <property type="match status" value="1"/>
</dbReference>
<organism evidence="1 2">
    <name type="scientific">Idiomarina rhizosphaerae</name>
    <dbReference type="NCBI Taxonomy" id="2961572"/>
    <lineage>
        <taxon>Bacteria</taxon>
        <taxon>Pseudomonadati</taxon>
        <taxon>Pseudomonadota</taxon>
        <taxon>Gammaproteobacteria</taxon>
        <taxon>Alteromonadales</taxon>
        <taxon>Idiomarinaceae</taxon>
        <taxon>Idiomarina</taxon>
    </lineage>
</organism>
<dbReference type="Proteomes" id="UP001139474">
    <property type="component" value="Unassembled WGS sequence"/>
</dbReference>
<dbReference type="AlphaFoldDB" id="A0A9X2JUS3"/>